<evidence type="ECO:0000256" key="1">
    <source>
        <dbReference type="ARBA" id="ARBA00001698"/>
    </source>
</evidence>
<evidence type="ECO:0000256" key="11">
    <source>
        <dbReference type="ARBA" id="ARBA00022692"/>
    </source>
</evidence>
<evidence type="ECO:0000256" key="3">
    <source>
        <dbReference type="ARBA" id="ARBA00005119"/>
    </source>
</evidence>
<dbReference type="EMBL" id="CP007032">
    <property type="protein sequence ID" value="AHF07527.1"/>
    <property type="molecule type" value="Genomic_DNA"/>
</dbReference>
<sequence length="262" mass="28840">MLLRSISALIGAPLLLILTYLGGPYTAFLAAVIGLLALHEFQEIAHKLKVKIWMKATFIGAIVWLLLITLDLREWMFPFLIFWLLISLGRMGLLYPDVLIPEVALNFLSIIYTVVLSSHLYLLRSLEQGRSWTLLAFFLVWTTDTFAYLVGRAFGKHPLAPHVSPNKTIEGSIGGLIGAILMGLIASQVMGGMPLPFFLGLSFIVGISAQIGDLFESALKRSAGVKDSGDLIPGHGGFLDRFDSMLFAFPIVYYIVLLLAAR</sequence>
<comment type="similarity">
    <text evidence="5 18">Belongs to the CDS family.</text>
</comment>
<feature type="transmembrane region" description="Helical" evidence="19">
    <location>
        <begin position="197"/>
        <end position="215"/>
    </location>
</feature>
<dbReference type="RefSeq" id="WP_006718249.1">
    <property type="nucleotide sequence ID" value="NZ_CP007032.1"/>
</dbReference>
<feature type="transmembrane region" description="Helical" evidence="19">
    <location>
        <begin position="172"/>
        <end position="191"/>
    </location>
</feature>
<dbReference type="PROSITE" id="PS01315">
    <property type="entry name" value="CDS"/>
    <property type="match status" value="1"/>
</dbReference>
<keyword evidence="14" id="KW-0443">Lipid metabolism</keyword>
<comment type="pathway">
    <text evidence="3 18">Phospholipid metabolism; CDP-diacylglycerol biosynthesis; CDP-diacylglycerol from sn-glycerol 3-phosphate: step 3/3.</text>
</comment>
<evidence type="ECO:0000256" key="8">
    <source>
        <dbReference type="ARBA" id="ARBA00022475"/>
    </source>
</evidence>
<gene>
    <name evidence="20" type="ORF">DESME_11320</name>
</gene>
<keyword evidence="21" id="KW-1185">Reference proteome</keyword>
<evidence type="ECO:0000256" key="7">
    <source>
        <dbReference type="ARBA" id="ARBA00019373"/>
    </source>
</evidence>
<evidence type="ECO:0000256" key="2">
    <source>
        <dbReference type="ARBA" id="ARBA00004651"/>
    </source>
</evidence>
<dbReference type="PANTHER" id="PTHR46382">
    <property type="entry name" value="PHOSPHATIDATE CYTIDYLYLTRANSFERASE"/>
    <property type="match status" value="1"/>
</dbReference>
<keyword evidence="13 19" id="KW-1133">Transmembrane helix</keyword>
<dbReference type="InterPro" id="IPR000374">
    <property type="entry name" value="PC_trans"/>
</dbReference>
<comment type="catalytic activity">
    <reaction evidence="1 18">
        <text>a 1,2-diacyl-sn-glycero-3-phosphate + CTP + H(+) = a CDP-1,2-diacyl-sn-glycerol + diphosphate</text>
        <dbReference type="Rhea" id="RHEA:16229"/>
        <dbReference type="ChEBI" id="CHEBI:15378"/>
        <dbReference type="ChEBI" id="CHEBI:33019"/>
        <dbReference type="ChEBI" id="CHEBI:37563"/>
        <dbReference type="ChEBI" id="CHEBI:58332"/>
        <dbReference type="ChEBI" id="CHEBI:58608"/>
        <dbReference type="EC" id="2.7.7.41"/>
    </reaction>
</comment>
<dbReference type="Pfam" id="PF01148">
    <property type="entry name" value="CTP_transf_1"/>
    <property type="match status" value="1"/>
</dbReference>
<dbReference type="PANTHER" id="PTHR46382:SF1">
    <property type="entry name" value="PHOSPHATIDATE CYTIDYLYLTRANSFERASE"/>
    <property type="match status" value="1"/>
</dbReference>
<dbReference type="EC" id="2.7.7.41" evidence="6 18"/>
<keyword evidence="8" id="KW-1003">Cell membrane</keyword>
<dbReference type="Proteomes" id="UP000010847">
    <property type="component" value="Chromosome"/>
</dbReference>
<evidence type="ECO:0000256" key="6">
    <source>
        <dbReference type="ARBA" id="ARBA00012487"/>
    </source>
</evidence>
<evidence type="ECO:0000256" key="9">
    <source>
        <dbReference type="ARBA" id="ARBA00022516"/>
    </source>
</evidence>
<dbReference type="HOGENOM" id="CLU_037294_3_3_9"/>
<evidence type="ECO:0000256" key="18">
    <source>
        <dbReference type="RuleBase" id="RU003938"/>
    </source>
</evidence>
<evidence type="ECO:0000256" key="17">
    <source>
        <dbReference type="ARBA" id="ARBA00023264"/>
    </source>
</evidence>
<dbReference type="GO" id="GO:0016024">
    <property type="term" value="P:CDP-diacylglycerol biosynthetic process"/>
    <property type="evidence" value="ECO:0007669"/>
    <property type="project" value="UniProtKB-UniPathway"/>
</dbReference>
<proteinExistence type="inferred from homology"/>
<dbReference type="eggNOG" id="COG4589">
    <property type="taxonomic scope" value="Bacteria"/>
</dbReference>
<evidence type="ECO:0000256" key="10">
    <source>
        <dbReference type="ARBA" id="ARBA00022679"/>
    </source>
</evidence>
<keyword evidence="9" id="KW-0444">Lipid biosynthesis</keyword>
<evidence type="ECO:0000256" key="15">
    <source>
        <dbReference type="ARBA" id="ARBA00023136"/>
    </source>
</evidence>
<dbReference type="STRING" id="871968.DESME_11320"/>
<evidence type="ECO:0000313" key="20">
    <source>
        <dbReference type="EMBL" id="AHF07527.1"/>
    </source>
</evidence>
<name>W0E9T7_9FIRM</name>
<protein>
    <recommendedName>
        <fullName evidence="7 18">Phosphatidate cytidylyltransferase</fullName>
        <ecNumber evidence="6 18">2.7.7.41</ecNumber>
    </recommendedName>
</protein>
<keyword evidence="16" id="KW-0594">Phospholipid biosynthesis</keyword>
<reference evidence="20 21" key="1">
    <citation type="submission" date="2013-12" db="EMBL/GenBank/DDBJ databases">
        <authorList>
            <consortium name="DOE Joint Genome Institute"/>
            <person name="Smidt H."/>
            <person name="Huntemann M."/>
            <person name="Han J."/>
            <person name="Chen A."/>
            <person name="Kyrpides N."/>
            <person name="Mavromatis K."/>
            <person name="Markowitz V."/>
            <person name="Palaniappan K."/>
            <person name="Ivanova N."/>
            <person name="Schaumberg A."/>
            <person name="Pati A."/>
            <person name="Liolios K."/>
            <person name="Nordberg H.P."/>
            <person name="Cantor M.N."/>
            <person name="Hua S.X."/>
            <person name="Woyke T."/>
        </authorList>
    </citation>
    <scope>NUCLEOTIDE SEQUENCE [LARGE SCALE GENOMIC DNA]</scope>
    <source>
        <strain evidence="21">DSM 15288</strain>
    </source>
</reference>
<evidence type="ECO:0000256" key="12">
    <source>
        <dbReference type="ARBA" id="ARBA00022695"/>
    </source>
</evidence>
<evidence type="ECO:0000256" key="13">
    <source>
        <dbReference type="ARBA" id="ARBA00022989"/>
    </source>
</evidence>
<keyword evidence="12 18" id="KW-0548">Nucleotidyltransferase</keyword>
<feature type="transmembrane region" description="Helical" evidence="19">
    <location>
        <begin position="75"/>
        <end position="96"/>
    </location>
</feature>
<organism evidence="20 21">
    <name type="scientific">Desulfitobacterium metallireducens DSM 15288</name>
    <dbReference type="NCBI Taxonomy" id="871968"/>
    <lineage>
        <taxon>Bacteria</taxon>
        <taxon>Bacillati</taxon>
        <taxon>Bacillota</taxon>
        <taxon>Clostridia</taxon>
        <taxon>Eubacteriales</taxon>
        <taxon>Desulfitobacteriaceae</taxon>
        <taxon>Desulfitobacterium</taxon>
    </lineage>
</organism>
<evidence type="ECO:0000256" key="14">
    <source>
        <dbReference type="ARBA" id="ARBA00023098"/>
    </source>
</evidence>
<dbReference type="OrthoDB" id="9799199at2"/>
<evidence type="ECO:0000256" key="5">
    <source>
        <dbReference type="ARBA" id="ARBA00010185"/>
    </source>
</evidence>
<dbReference type="AlphaFoldDB" id="W0E9T7"/>
<feature type="transmembrane region" description="Helical" evidence="19">
    <location>
        <begin position="50"/>
        <end position="69"/>
    </location>
</feature>
<evidence type="ECO:0000256" key="4">
    <source>
        <dbReference type="ARBA" id="ARBA00005189"/>
    </source>
</evidence>
<keyword evidence="17" id="KW-1208">Phospholipid metabolism</keyword>
<feature type="transmembrane region" description="Helical" evidence="19">
    <location>
        <begin position="103"/>
        <end position="122"/>
    </location>
</feature>
<feature type="transmembrane region" description="Helical" evidence="19">
    <location>
        <begin position="244"/>
        <end position="261"/>
    </location>
</feature>
<dbReference type="GO" id="GO:0004605">
    <property type="term" value="F:phosphatidate cytidylyltransferase activity"/>
    <property type="evidence" value="ECO:0007669"/>
    <property type="project" value="UniProtKB-EC"/>
</dbReference>
<dbReference type="UniPathway" id="UPA00557">
    <property type="reaction ID" value="UER00614"/>
</dbReference>
<evidence type="ECO:0000313" key="21">
    <source>
        <dbReference type="Proteomes" id="UP000010847"/>
    </source>
</evidence>
<evidence type="ECO:0000256" key="19">
    <source>
        <dbReference type="SAM" id="Phobius"/>
    </source>
</evidence>
<keyword evidence="11 18" id="KW-0812">Transmembrane</keyword>
<feature type="transmembrane region" description="Helical" evidence="19">
    <location>
        <begin position="134"/>
        <end position="151"/>
    </location>
</feature>
<feature type="transmembrane region" description="Helical" evidence="19">
    <location>
        <begin position="12"/>
        <end position="38"/>
    </location>
</feature>
<dbReference type="GO" id="GO:0005886">
    <property type="term" value="C:plasma membrane"/>
    <property type="evidence" value="ECO:0007669"/>
    <property type="project" value="UniProtKB-SubCell"/>
</dbReference>
<keyword evidence="10 18" id="KW-0808">Transferase</keyword>
<comment type="subcellular location">
    <subcellularLocation>
        <location evidence="2">Cell membrane</location>
        <topology evidence="2">Multi-pass membrane protein</topology>
    </subcellularLocation>
</comment>
<keyword evidence="15 19" id="KW-0472">Membrane</keyword>
<comment type="pathway">
    <text evidence="4">Lipid metabolism.</text>
</comment>
<dbReference type="KEGG" id="dmt:DESME_11320"/>
<accession>W0E9T7</accession>
<evidence type="ECO:0000256" key="16">
    <source>
        <dbReference type="ARBA" id="ARBA00023209"/>
    </source>
</evidence>